<comment type="caution">
    <text evidence="2">The sequence shown here is derived from an EMBL/GenBank/DDBJ whole genome shotgun (WGS) entry which is preliminary data.</text>
</comment>
<evidence type="ECO:0000313" key="2">
    <source>
        <dbReference type="EMBL" id="EJK55949.1"/>
    </source>
</evidence>
<protein>
    <submittedName>
        <fullName evidence="2">Uncharacterized protein</fullName>
    </submittedName>
</protein>
<feature type="non-terminal residue" evidence="2">
    <location>
        <position position="111"/>
    </location>
</feature>
<dbReference type="Proteomes" id="UP000266841">
    <property type="component" value="Unassembled WGS sequence"/>
</dbReference>
<feature type="compositionally biased region" description="Low complexity" evidence="1">
    <location>
        <begin position="79"/>
        <end position="91"/>
    </location>
</feature>
<accession>K0RU64</accession>
<feature type="region of interest" description="Disordered" evidence="1">
    <location>
        <begin position="1"/>
        <end position="111"/>
    </location>
</feature>
<name>K0RU64_THAOC</name>
<evidence type="ECO:0000256" key="1">
    <source>
        <dbReference type="SAM" id="MobiDB-lite"/>
    </source>
</evidence>
<gene>
    <name evidence="2" type="ORF">THAOC_24251</name>
</gene>
<organism evidence="2 3">
    <name type="scientific">Thalassiosira oceanica</name>
    <name type="common">Marine diatom</name>
    <dbReference type="NCBI Taxonomy" id="159749"/>
    <lineage>
        <taxon>Eukaryota</taxon>
        <taxon>Sar</taxon>
        <taxon>Stramenopiles</taxon>
        <taxon>Ochrophyta</taxon>
        <taxon>Bacillariophyta</taxon>
        <taxon>Coscinodiscophyceae</taxon>
        <taxon>Thalassiosirophycidae</taxon>
        <taxon>Thalassiosirales</taxon>
        <taxon>Thalassiosiraceae</taxon>
        <taxon>Thalassiosira</taxon>
    </lineage>
</organism>
<feature type="compositionally biased region" description="Basic and acidic residues" evidence="1">
    <location>
        <begin position="34"/>
        <end position="62"/>
    </location>
</feature>
<sequence length="111" mass="12069">MGRKVASRNRLAELYKPLPTGEFRSTGSPARRLGRGEDEAKEKRDDAEETPEPSRNERDDRVVLPPVAKEPRRRPPGVLPGRAAAPTLSRAPPRPPPPPSPSGRPRPGEGG</sequence>
<dbReference type="EMBL" id="AGNL01032811">
    <property type="protein sequence ID" value="EJK55949.1"/>
    <property type="molecule type" value="Genomic_DNA"/>
</dbReference>
<reference evidence="2 3" key="1">
    <citation type="journal article" date="2012" name="Genome Biol.">
        <title>Genome and low-iron response of an oceanic diatom adapted to chronic iron limitation.</title>
        <authorList>
            <person name="Lommer M."/>
            <person name="Specht M."/>
            <person name="Roy A.S."/>
            <person name="Kraemer L."/>
            <person name="Andreson R."/>
            <person name="Gutowska M.A."/>
            <person name="Wolf J."/>
            <person name="Bergner S.V."/>
            <person name="Schilhabel M.B."/>
            <person name="Klostermeier U.C."/>
            <person name="Beiko R.G."/>
            <person name="Rosenstiel P."/>
            <person name="Hippler M."/>
            <person name="Laroche J."/>
        </authorList>
    </citation>
    <scope>NUCLEOTIDE SEQUENCE [LARGE SCALE GENOMIC DNA]</scope>
    <source>
        <strain evidence="2 3">CCMP1005</strain>
    </source>
</reference>
<dbReference type="AlphaFoldDB" id="K0RU64"/>
<proteinExistence type="predicted"/>
<evidence type="ECO:0000313" key="3">
    <source>
        <dbReference type="Proteomes" id="UP000266841"/>
    </source>
</evidence>
<keyword evidence="3" id="KW-1185">Reference proteome</keyword>
<feature type="compositionally biased region" description="Pro residues" evidence="1">
    <location>
        <begin position="92"/>
        <end position="104"/>
    </location>
</feature>